<keyword evidence="1" id="KW-0732">Signal</keyword>
<name>A0A0L0VCE5_9BASI</name>
<sequence length="478" mass="54910">MLAIRISLLLHFIGASSIQVTAIPIGEENCSDRHPHALAKRAYVRAAEPTRMWGEAEAYRAGSTHQFRDRQLLKKISSYKIRGSSQTFIDHTLGSQPVIDQGLLERKKSLQLISETFTLLSQKSERHLPSSVQILKRNLGKLASGPKISDLLGNHIKGGKSSFENSLFDFLLKSFEEDTIEWWFEVYDSWHSLDTKFLDEVSIILNTRSLLPPEELIKDLEKSRLKSQIASLISKNVPRSSLSDVGLLEKWIQKDNKESLDLYTMIDSISPGIWKFCLPEGLSKQGKFDIDFMKHNPIARLSWFLDDLNPKKMIEYAEALIQDRRSITNFSDLMNRQTVLERLYETEPSQKFAEAAWFVQRLGWNDFQKILLEYEKFPEGNRKIRSYGSSRSGTGRQLSNSRIKLSAGTSDLAELSKKEVEGLLRLRELNDLLKTNHLPIIDSKENLSSNMTDWLKQFLTWLNDSKLQLHQGPSWERP</sequence>
<protein>
    <submittedName>
        <fullName evidence="2">Uncharacterized protein</fullName>
    </submittedName>
</protein>
<evidence type="ECO:0000313" key="2">
    <source>
        <dbReference type="EMBL" id="KNE96891.1"/>
    </source>
</evidence>
<dbReference type="AlphaFoldDB" id="A0A0L0VCE5"/>
<comment type="caution">
    <text evidence="2">The sequence shown here is derived from an EMBL/GenBank/DDBJ whole genome shotgun (WGS) entry which is preliminary data.</text>
</comment>
<feature type="chain" id="PRO_5005549779" evidence="1">
    <location>
        <begin position="23"/>
        <end position="478"/>
    </location>
</feature>
<organism evidence="2 3">
    <name type="scientific">Puccinia striiformis f. sp. tritici PST-78</name>
    <dbReference type="NCBI Taxonomy" id="1165861"/>
    <lineage>
        <taxon>Eukaryota</taxon>
        <taxon>Fungi</taxon>
        <taxon>Dikarya</taxon>
        <taxon>Basidiomycota</taxon>
        <taxon>Pucciniomycotina</taxon>
        <taxon>Pucciniomycetes</taxon>
        <taxon>Pucciniales</taxon>
        <taxon>Pucciniaceae</taxon>
        <taxon>Puccinia</taxon>
    </lineage>
</organism>
<evidence type="ECO:0000256" key="1">
    <source>
        <dbReference type="SAM" id="SignalP"/>
    </source>
</evidence>
<gene>
    <name evidence="2" type="ORF">PSTG_09875</name>
</gene>
<dbReference type="EMBL" id="AJIL01000076">
    <property type="protein sequence ID" value="KNE96891.1"/>
    <property type="molecule type" value="Genomic_DNA"/>
</dbReference>
<reference evidence="3" key="1">
    <citation type="submission" date="2014-03" db="EMBL/GenBank/DDBJ databases">
        <title>The Genome Sequence of Puccinia striiformis f. sp. tritici PST-78.</title>
        <authorList>
            <consortium name="The Broad Institute Genome Sequencing Platform"/>
            <person name="Cuomo C."/>
            <person name="Hulbert S."/>
            <person name="Chen X."/>
            <person name="Walker B."/>
            <person name="Young S.K."/>
            <person name="Zeng Q."/>
            <person name="Gargeya S."/>
            <person name="Fitzgerald M."/>
            <person name="Haas B."/>
            <person name="Abouelleil A."/>
            <person name="Alvarado L."/>
            <person name="Arachchi H.M."/>
            <person name="Berlin A.M."/>
            <person name="Chapman S.B."/>
            <person name="Goldberg J."/>
            <person name="Griggs A."/>
            <person name="Gujja S."/>
            <person name="Hansen M."/>
            <person name="Howarth C."/>
            <person name="Imamovic A."/>
            <person name="Larimer J."/>
            <person name="McCowan C."/>
            <person name="Montmayeur A."/>
            <person name="Murphy C."/>
            <person name="Neiman D."/>
            <person name="Pearson M."/>
            <person name="Priest M."/>
            <person name="Roberts A."/>
            <person name="Saif S."/>
            <person name="Shea T."/>
            <person name="Sisk P."/>
            <person name="Sykes S."/>
            <person name="Wortman J."/>
            <person name="Nusbaum C."/>
            <person name="Birren B."/>
        </authorList>
    </citation>
    <scope>NUCLEOTIDE SEQUENCE [LARGE SCALE GENOMIC DNA]</scope>
    <source>
        <strain evidence="3">race PST-78</strain>
    </source>
</reference>
<keyword evidence="3" id="KW-1185">Reference proteome</keyword>
<proteinExistence type="predicted"/>
<dbReference type="Proteomes" id="UP000054564">
    <property type="component" value="Unassembled WGS sequence"/>
</dbReference>
<accession>A0A0L0VCE5</accession>
<feature type="signal peptide" evidence="1">
    <location>
        <begin position="1"/>
        <end position="22"/>
    </location>
</feature>
<evidence type="ECO:0000313" key="3">
    <source>
        <dbReference type="Proteomes" id="UP000054564"/>
    </source>
</evidence>
<dbReference type="OrthoDB" id="2498955at2759"/>